<organism evidence="2 3">
    <name type="scientific">Malassezia brasiliensis</name>
    <dbReference type="NCBI Taxonomy" id="1821822"/>
    <lineage>
        <taxon>Eukaryota</taxon>
        <taxon>Fungi</taxon>
        <taxon>Dikarya</taxon>
        <taxon>Basidiomycota</taxon>
        <taxon>Ustilaginomycotina</taxon>
        <taxon>Malasseziomycetes</taxon>
        <taxon>Malasseziales</taxon>
        <taxon>Malasseziaceae</taxon>
        <taxon>Malassezia</taxon>
    </lineage>
</organism>
<dbReference type="InterPro" id="IPR000300">
    <property type="entry name" value="IPPc"/>
</dbReference>
<evidence type="ECO:0000313" key="3">
    <source>
        <dbReference type="Proteomes" id="UP001216638"/>
    </source>
</evidence>
<dbReference type="Pfam" id="PF22669">
    <property type="entry name" value="Exo_endo_phos2"/>
    <property type="match status" value="1"/>
</dbReference>
<dbReference type="SUPFAM" id="SSF56219">
    <property type="entry name" value="DNase I-like"/>
    <property type="match status" value="1"/>
</dbReference>
<feature type="domain" description="Inositol polyphosphate-related phosphatase" evidence="1">
    <location>
        <begin position="4"/>
        <end position="438"/>
    </location>
</feature>
<dbReference type="GO" id="GO:0046856">
    <property type="term" value="P:phosphatidylinositol dephosphorylation"/>
    <property type="evidence" value="ECO:0007669"/>
    <property type="project" value="InterPro"/>
</dbReference>
<gene>
    <name evidence="2" type="ORF">MBRA1_000535</name>
</gene>
<reference evidence="2" key="1">
    <citation type="submission" date="2023-03" db="EMBL/GenBank/DDBJ databases">
        <title>Mating type loci evolution in Malassezia.</title>
        <authorList>
            <person name="Coelho M.A."/>
        </authorList>
    </citation>
    <scope>NUCLEOTIDE SEQUENCE</scope>
    <source>
        <strain evidence="2">CBS 14135</strain>
    </source>
</reference>
<dbReference type="Gene3D" id="3.60.10.10">
    <property type="entry name" value="Endonuclease/exonuclease/phosphatase"/>
    <property type="match status" value="1"/>
</dbReference>
<protein>
    <recommendedName>
        <fullName evidence="1">Inositol polyphosphate-related phosphatase domain-containing protein</fullName>
    </recommendedName>
</protein>
<dbReference type="PANTHER" id="PTHR11200">
    <property type="entry name" value="INOSITOL 5-PHOSPHATASE"/>
    <property type="match status" value="1"/>
</dbReference>
<dbReference type="AlphaFoldDB" id="A0AAF0DTV3"/>
<dbReference type="SMART" id="SM00128">
    <property type="entry name" value="IPPc"/>
    <property type="match status" value="1"/>
</dbReference>
<dbReference type="EMBL" id="CP119951">
    <property type="protein sequence ID" value="WFC93909.1"/>
    <property type="molecule type" value="Genomic_DNA"/>
</dbReference>
<keyword evidence="3" id="KW-1185">Reference proteome</keyword>
<dbReference type="PANTHER" id="PTHR11200:SF286">
    <property type="entry name" value="5-PHOSPHATASE, PUTATIVE (AFU_ORTHOLOGUE AFUA_5G07600)-RELATED"/>
    <property type="match status" value="1"/>
</dbReference>
<proteinExistence type="predicted"/>
<dbReference type="InterPro" id="IPR046985">
    <property type="entry name" value="IP5"/>
</dbReference>
<evidence type="ECO:0000259" key="1">
    <source>
        <dbReference type="SMART" id="SM00128"/>
    </source>
</evidence>
<evidence type="ECO:0000313" key="2">
    <source>
        <dbReference type="EMBL" id="WFC93909.1"/>
    </source>
</evidence>
<dbReference type="InterPro" id="IPR036691">
    <property type="entry name" value="Endo/exonu/phosph_ase_sf"/>
</dbReference>
<dbReference type="Proteomes" id="UP001216638">
    <property type="component" value="Chromosome 1"/>
</dbReference>
<accession>A0AAF0DTV3</accession>
<sequence>MSEHHLRVQVASFNAGQHLEENALPDFTSWLIPTVQQDPASGYAVAEKTASRHPQAFALGPRDAPDLYAVGFQEFALLPHGLLGLTESMCTALDREIRRTVRLHQATVRPDRMYDPLELGGGPENYARIAEIAHGGMVLFVYARERPSREAANLPSVAERVKEVRMAAVGTGIFNLMGNKGAVGARVTLAPLRAGGEDEVLTFVCAHLAAHDHNVERRNRDWQNIVQRLVFSPEELGYTPNVIPSTVPGNEKEAMGQIHSVPTQPASQHRTKALDANEYSVYDTHHLFVLGDLNYRIGTDVPGAPPGGGPVSRNTYPPMKRTDVKMLAQSKNPKRWAWLLPYDQLALQHAVSPARAFQSLYIPDLSVYNLPPTYKYKVPQTPADTQNVLSKKRVPGWPDRILWSGPQSVGCELYRSLMEYRVSDHKPITAILTVPSIHPRTFLTAPYPIDPAWRTMQSRGRWLDRIIGCIWSLLLLFGNGSLPLAAVEVALLAVLGAWWVSGHPIPLLGPTGAAI</sequence>
<name>A0AAF0DTV3_9BASI</name>
<dbReference type="GO" id="GO:0004439">
    <property type="term" value="F:phosphatidylinositol-4,5-bisphosphate 5-phosphatase activity"/>
    <property type="evidence" value="ECO:0007669"/>
    <property type="project" value="TreeGrafter"/>
</dbReference>